<evidence type="ECO:0000256" key="3">
    <source>
        <dbReference type="ARBA" id="ARBA00023163"/>
    </source>
</evidence>
<sequence>MSTTVQRPSLGVLHLGEGEKRFRLSRYAPSAEVSFFVRHYWIVSWDLTDQEPYLQDVIPNPCVNLVIEKNKSGIYCPARKKFSYFLQGKGCVFGVKFKPGGFYPFLRQPISTFAQGEVSLGDAFDLDDETAERSIFALDDEGAMVEFAESFLRPKLPPRDESVVLINRIIEQIIEDREITKVDDLCERFDLNKRKLQRIFDQYVGVSPKWVIQLYRIQNAAESLDQEDRQPDWSQLSIDLGYYDQAHFIKDFKSIIGVTPVEYSRKKL</sequence>
<dbReference type="InterPro" id="IPR046532">
    <property type="entry name" value="DUF6597"/>
</dbReference>
<name>A0ABW4ZYG6_9BACL</name>
<keyword evidence="1" id="KW-0805">Transcription regulation</keyword>
<dbReference type="InterPro" id="IPR018060">
    <property type="entry name" value="HTH_AraC"/>
</dbReference>
<proteinExistence type="predicted"/>
<evidence type="ECO:0000256" key="1">
    <source>
        <dbReference type="ARBA" id="ARBA00023015"/>
    </source>
</evidence>
<dbReference type="Pfam" id="PF20240">
    <property type="entry name" value="DUF6597"/>
    <property type="match status" value="1"/>
</dbReference>
<keyword evidence="6" id="KW-1185">Reference proteome</keyword>
<reference evidence="6" key="1">
    <citation type="journal article" date="2019" name="Int. J. Syst. Evol. Microbiol.">
        <title>The Global Catalogue of Microorganisms (GCM) 10K type strain sequencing project: providing services to taxonomists for standard genome sequencing and annotation.</title>
        <authorList>
            <consortium name="The Broad Institute Genomics Platform"/>
            <consortium name="The Broad Institute Genome Sequencing Center for Infectious Disease"/>
            <person name="Wu L."/>
            <person name="Ma J."/>
        </authorList>
    </citation>
    <scope>NUCLEOTIDE SEQUENCE [LARGE SCALE GENOMIC DNA]</scope>
    <source>
        <strain evidence="6">CGMCC 1.13574</strain>
    </source>
</reference>
<dbReference type="EMBL" id="JBHUIO010000005">
    <property type="protein sequence ID" value="MFD2170443.1"/>
    <property type="molecule type" value="Genomic_DNA"/>
</dbReference>
<dbReference type="SUPFAM" id="SSF46689">
    <property type="entry name" value="Homeodomain-like"/>
    <property type="match status" value="1"/>
</dbReference>
<evidence type="ECO:0000313" key="5">
    <source>
        <dbReference type="EMBL" id="MFD2170443.1"/>
    </source>
</evidence>
<dbReference type="Gene3D" id="1.10.10.60">
    <property type="entry name" value="Homeodomain-like"/>
    <property type="match status" value="1"/>
</dbReference>
<evidence type="ECO:0000256" key="2">
    <source>
        <dbReference type="ARBA" id="ARBA00023125"/>
    </source>
</evidence>
<dbReference type="Pfam" id="PF12833">
    <property type="entry name" value="HTH_18"/>
    <property type="match status" value="1"/>
</dbReference>
<organism evidence="5 6">
    <name type="scientific">Tumebacillus lipolyticus</name>
    <dbReference type="NCBI Taxonomy" id="1280370"/>
    <lineage>
        <taxon>Bacteria</taxon>
        <taxon>Bacillati</taxon>
        <taxon>Bacillota</taxon>
        <taxon>Bacilli</taxon>
        <taxon>Bacillales</taxon>
        <taxon>Alicyclobacillaceae</taxon>
        <taxon>Tumebacillus</taxon>
    </lineage>
</organism>
<evidence type="ECO:0000259" key="4">
    <source>
        <dbReference type="PROSITE" id="PS01124"/>
    </source>
</evidence>
<keyword evidence="3" id="KW-0804">Transcription</keyword>
<dbReference type="Proteomes" id="UP001597343">
    <property type="component" value="Unassembled WGS sequence"/>
</dbReference>
<comment type="caution">
    <text evidence="5">The sequence shown here is derived from an EMBL/GenBank/DDBJ whole genome shotgun (WGS) entry which is preliminary data.</text>
</comment>
<dbReference type="PROSITE" id="PS01124">
    <property type="entry name" value="HTH_ARAC_FAMILY_2"/>
    <property type="match status" value="1"/>
</dbReference>
<protein>
    <submittedName>
        <fullName evidence="5">DUF6597 domain-containing transcriptional factor</fullName>
    </submittedName>
</protein>
<dbReference type="InterPro" id="IPR009057">
    <property type="entry name" value="Homeodomain-like_sf"/>
</dbReference>
<gene>
    <name evidence="5" type="ORF">ACFSOY_10560</name>
</gene>
<dbReference type="PANTHER" id="PTHR46796">
    <property type="entry name" value="HTH-TYPE TRANSCRIPTIONAL ACTIVATOR RHAS-RELATED"/>
    <property type="match status" value="1"/>
</dbReference>
<dbReference type="SMART" id="SM00342">
    <property type="entry name" value="HTH_ARAC"/>
    <property type="match status" value="1"/>
</dbReference>
<accession>A0ABW4ZYG6</accession>
<evidence type="ECO:0000313" key="6">
    <source>
        <dbReference type="Proteomes" id="UP001597343"/>
    </source>
</evidence>
<dbReference type="RefSeq" id="WP_386046396.1">
    <property type="nucleotide sequence ID" value="NZ_JBHUIO010000005.1"/>
</dbReference>
<keyword evidence="2" id="KW-0238">DNA-binding</keyword>
<feature type="domain" description="HTH araC/xylS-type" evidence="4">
    <location>
        <begin position="164"/>
        <end position="266"/>
    </location>
</feature>
<dbReference type="InterPro" id="IPR050204">
    <property type="entry name" value="AraC_XylS_family_regulators"/>
</dbReference>